<organism evidence="1">
    <name type="scientific">uncultured Caudovirales phage</name>
    <dbReference type="NCBI Taxonomy" id="2100421"/>
    <lineage>
        <taxon>Viruses</taxon>
        <taxon>Duplodnaviria</taxon>
        <taxon>Heunggongvirae</taxon>
        <taxon>Uroviricota</taxon>
        <taxon>Caudoviricetes</taxon>
        <taxon>Peduoviridae</taxon>
        <taxon>Maltschvirus</taxon>
        <taxon>Maltschvirus maltsch</taxon>
    </lineage>
</organism>
<proteinExistence type="predicted"/>
<name>A0A6J7WL33_9CAUD</name>
<reference evidence="1" key="1">
    <citation type="submission" date="2020-05" db="EMBL/GenBank/DDBJ databases">
        <authorList>
            <person name="Chiriac C."/>
            <person name="Salcher M."/>
            <person name="Ghai R."/>
            <person name="Kavagutti S V."/>
        </authorList>
    </citation>
    <scope>NUCLEOTIDE SEQUENCE</scope>
</reference>
<dbReference type="EMBL" id="LR798243">
    <property type="protein sequence ID" value="CAB5215004.1"/>
    <property type="molecule type" value="Genomic_DNA"/>
</dbReference>
<protein>
    <submittedName>
        <fullName evidence="1">Uncharacterized protein</fullName>
    </submittedName>
</protein>
<sequence length="113" mass="13143">MNSNIHIVKTQIEAKSRKLAATWTVQPVVETEIMTILSGEIQKEVDWEILCEVDPGRKHWVELKFSKTAKAAGDAAVEAWCKETFVDRGYFVFTDRIMFDRAEDAEFFMLRWL</sequence>
<accession>A0A6J7WL33</accession>
<gene>
    <name evidence="1" type="ORF">UFOVP190_355</name>
</gene>
<evidence type="ECO:0000313" key="1">
    <source>
        <dbReference type="EMBL" id="CAB5215004.1"/>
    </source>
</evidence>